<evidence type="ECO:0000256" key="7">
    <source>
        <dbReference type="SAM" id="Phobius"/>
    </source>
</evidence>
<feature type="transmembrane region" description="Helical" evidence="7">
    <location>
        <begin position="353"/>
        <end position="377"/>
    </location>
</feature>
<dbReference type="AlphaFoldDB" id="A0A226F2E5"/>
<feature type="transmembrane region" description="Helical" evidence="7">
    <location>
        <begin position="189"/>
        <end position="206"/>
    </location>
</feature>
<dbReference type="STRING" id="158441.A0A226F2E5"/>
<feature type="transmembrane region" description="Helical" evidence="7">
    <location>
        <begin position="315"/>
        <end position="333"/>
    </location>
</feature>
<reference evidence="8 9" key="1">
    <citation type="submission" date="2015-12" db="EMBL/GenBank/DDBJ databases">
        <title>The genome of Folsomia candida.</title>
        <authorList>
            <person name="Faddeeva A."/>
            <person name="Derks M.F."/>
            <person name="Anvar Y."/>
            <person name="Smit S."/>
            <person name="Van Straalen N."/>
            <person name="Roelofs D."/>
        </authorList>
    </citation>
    <scope>NUCLEOTIDE SEQUENCE [LARGE SCALE GENOMIC DNA]</scope>
    <source>
        <strain evidence="8 9">VU population</strain>
        <tissue evidence="8">Whole body</tissue>
    </source>
</reference>
<keyword evidence="9" id="KW-1185">Reference proteome</keyword>
<name>A0A226F2E5_FOLCA</name>
<comment type="subcellular location">
    <subcellularLocation>
        <location evidence="1">Membrane</location>
        <topology evidence="1">Multi-pass membrane protein</topology>
    </subcellularLocation>
</comment>
<dbReference type="EMBL" id="LNIX01000001">
    <property type="protein sequence ID" value="OXA63628.1"/>
    <property type="molecule type" value="Genomic_DNA"/>
</dbReference>
<dbReference type="PANTHER" id="PTHR11119">
    <property type="entry name" value="XANTHINE-URACIL / VITAMIN C PERMEASE FAMILY MEMBER"/>
    <property type="match status" value="1"/>
</dbReference>
<organism evidence="8 9">
    <name type="scientific">Folsomia candida</name>
    <name type="common">Springtail</name>
    <dbReference type="NCBI Taxonomy" id="158441"/>
    <lineage>
        <taxon>Eukaryota</taxon>
        <taxon>Metazoa</taxon>
        <taxon>Ecdysozoa</taxon>
        <taxon>Arthropoda</taxon>
        <taxon>Hexapoda</taxon>
        <taxon>Collembola</taxon>
        <taxon>Entomobryomorpha</taxon>
        <taxon>Isotomoidea</taxon>
        <taxon>Isotomidae</taxon>
        <taxon>Proisotominae</taxon>
        <taxon>Folsomia</taxon>
    </lineage>
</organism>
<keyword evidence="4 7" id="KW-1133">Transmembrane helix</keyword>
<evidence type="ECO:0000256" key="3">
    <source>
        <dbReference type="ARBA" id="ARBA00022692"/>
    </source>
</evidence>
<dbReference type="InterPro" id="IPR006043">
    <property type="entry name" value="NCS2"/>
</dbReference>
<feature type="region of interest" description="Disordered" evidence="6">
    <location>
        <begin position="83"/>
        <end position="112"/>
    </location>
</feature>
<gene>
    <name evidence="8" type="ORF">Fcan01_03479</name>
</gene>
<evidence type="ECO:0000256" key="5">
    <source>
        <dbReference type="ARBA" id="ARBA00023136"/>
    </source>
</evidence>
<dbReference type="Proteomes" id="UP000198287">
    <property type="component" value="Unassembled WGS sequence"/>
</dbReference>
<evidence type="ECO:0000256" key="1">
    <source>
        <dbReference type="ARBA" id="ARBA00004141"/>
    </source>
</evidence>
<feature type="compositionally biased region" description="Polar residues" evidence="6">
    <location>
        <begin position="83"/>
        <end position="100"/>
    </location>
</feature>
<feature type="transmembrane region" description="Helical" evidence="7">
    <location>
        <begin position="151"/>
        <end position="177"/>
    </location>
</feature>
<feature type="transmembrane region" description="Helical" evidence="7">
    <location>
        <begin position="556"/>
        <end position="574"/>
    </location>
</feature>
<sequence length="724" mass="80074">MSYANVEVVDSAGPVSQVNYTNTGEVVVDHIVQSDNEGYANISNYNNVDNNTEVTRDENAAMIDYENLGSWRNRDSNEITSVPEQEVRTGNNNVAASPESTGGAGIFAPAEQKDKPGSKMLFEIEDVPPWYLTIFLGFQASRFITPIQNRIFLINTLLLQHYLMMAGATLSIPLVLMPKMCMPKDDPDLGNIISTYLFVSGMVTILQTTFGIRLPVIQGGSFAFILSALSILDGERWKCELHPEEDSDPTEKWQARMREVQGAIIMASFFQMFLGFFGVFGYIMQRITPITLASSVITIGLSLFNATTRFAAEDWIMSTLTIVLVVLFSQYLRQVKIPIPFTVNAKKTGPFRYPMFQLFPVLLAIVCMWALCGVLSVSGVYSPGHPSHTGVKWNIVTNSEYFRVPYPFQWGIPTFSPSSGLGFLSAVFAGVVESLGEYRAISRIVRAPPPQKHAINRGVFMEGVGCFLMGLFGTGNGTTSYSENTGALSITKVGSRRVIQTAGFLMMVFSMFSFLGAFFMSLPNPIIGGILCVTFSMIVAIGISNLQNVDLTSTRNIFIVGFSVFFGLAMSKWMEDGSNQRLINTGNIELDNTIRIFLSTGMFLAAVISFFLDNTIGGTDEERGIVKMKTPLRRKGDNISSRAGPPLGEVYEIDALQDEEGVEGVVDLDIPQDTTYDLPFGMKFLQKYSRISSLFPISPTFQGFSTWRLFSKRRQDFPIGMKTS</sequence>
<evidence type="ECO:0000256" key="4">
    <source>
        <dbReference type="ARBA" id="ARBA00022989"/>
    </source>
</evidence>
<feature type="transmembrane region" description="Helical" evidence="7">
    <location>
        <begin position="594"/>
        <end position="612"/>
    </location>
</feature>
<comment type="caution">
    <text evidence="8">The sequence shown here is derived from an EMBL/GenBank/DDBJ whole genome shotgun (WGS) entry which is preliminary data.</text>
</comment>
<dbReference type="GO" id="GO:0022857">
    <property type="term" value="F:transmembrane transporter activity"/>
    <property type="evidence" value="ECO:0007669"/>
    <property type="project" value="InterPro"/>
</dbReference>
<evidence type="ECO:0000256" key="6">
    <source>
        <dbReference type="SAM" id="MobiDB-lite"/>
    </source>
</evidence>
<dbReference type="OMA" id="FRNIMIV"/>
<accession>A0A226F2E5</accession>
<evidence type="ECO:0000256" key="2">
    <source>
        <dbReference type="ARBA" id="ARBA00008821"/>
    </source>
</evidence>
<evidence type="ECO:0000313" key="9">
    <source>
        <dbReference type="Proteomes" id="UP000198287"/>
    </source>
</evidence>
<keyword evidence="3 7" id="KW-0812">Transmembrane</keyword>
<evidence type="ECO:0000313" key="8">
    <source>
        <dbReference type="EMBL" id="OXA63628.1"/>
    </source>
</evidence>
<dbReference type="GO" id="GO:0016020">
    <property type="term" value="C:membrane"/>
    <property type="evidence" value="ECO:0007669"/>
    <property type="project" value="UniProtKB-SubCell"/>
</dbReference>
<protein>
    <recommendedName>
        <fullName evidence="10">Solute carrier family 23 member 2</fullName>
    </recommendedName>
</protein>
<dbReference type="OrthoDB" id="1641903at2759"/>
<proteinExistence type="inferred from homology"/>
<keyword evidence="5 7" id="KW-0472">Membrane</keyword>
<feature type="transmembrane region" description="Helical" evidence="7">
    <location>
        <begin position="498"/>
        <end position="520"/>
    </location>
</feature>
<dbReference type="Pfam" id="PF00860">
    <property type="entry name" value="Xan_ur_permease"/>
    <property type="match status" value="1"/>
</dbReference>
<feature type="transmembrane region" description="Helical" evidence="7">
    <location>
        <begin position="526"/>
        <end position="544"/>
    </location>
</feature>
<feature type="transmembrane region" description="Helical" evidence="7">
    <location>
        <begin position="262"/>
        <end position="284"/>
    </location>
</feature>
<comment type="similarity">
    <text evidence="2">Belongs to the nucleobase:cation symporter-2 (NCS2) (TC 2.A.40) family.</text>
</comment>
<evidence type="ECO:0008006" key="10">
    <source>
        <dbReference type="Google" id="ProtNLM"/>
    </source>
</evidence>